<feature type="domain" description="HTH cro/C1-type" evidence="2">
    <location>
        <begin position="29"/>
        <end position="68"/>
    </location>
</feature>
<organism evidence="3">
    <name type="scientific">hydrothermal vent metagenome</name>
    <dbReference type="NCBI Taxonomy" id="652676"/>
    <lineage>
        <taxon>unclassified sequences</taxon>
        <taxon>metagenomes</taxon>
        <taxon>ecological metagenomes</taxon>
    </lineage>
</organism>
<evidence type="ECO:0000256" key="1">
    <source>
        <dbReference type="ARBA" id="ARBA00023125"/>
    </source>
</evidence>
<proteinExistence type="predicted"/>
<dbReference type="NCBIfam" id="TIGR02607">
    <property type="entry name" value="antidote_HigA"/>
    <property type="match status" value="1"/>
</dbReference>
<evidence type="ECO:0000259" key="2">
    <source>
        <dbReference type="PROSITE" id="PS50943"/>
    </source>
</evidence>
<dbReference type="InterPro" id="IPR013430">
    <property type="entry name" value="Toxin_antidote_HigA"/>
</dbReference>
<gene>
    <name evidence="3" type="ORF">MNBD_BACTEROID05-1246</name>
</gene>
<dbReference type="PANTHER" id="PTHR36924:SF1">
    <property type="entry name" value="ANTITOXIN HIGA-1"/>
    <property type="match status" value="1"/>
</dbReference>
<keyword evidence="1" id="KW-0238">DNA-binding</keyword>
<dbReference type="InterPro" id="IPR010982">
    <property type="entry name" value="Lambda_DNA-bd_dom_sf"/>
</dbReference>
<protein>
    <recommendedName>
        <fullName evidence="2">HTH cro/C1-type domain-containing protein</fullName>
    </recommendedName>
</protein>
<dbReference type="EMBL" id="UOEN01000183">
    <property type="protein sequence ID" value="VAW13688.1"/>
    <property type="molecule type" value="Genomic_DNA"/>
</dbReference>
<dbReference type="PROSITE" id="PS50943">
    <property type="entry name" value="HTH_CROC1"/>
    <property type="match status" value="1"/>
</dbReference>
<sequence length="97" mass="10646">MPMKNPAHPGRVIKNACLDALNLNIGQGAKALGVSRETLSKIINGRAGVSPEMAYRLEMAFGGEAQSWYNMQVAYDMVHAKKKSQSFHIKRCELAQA</sequence>
<dbReference type="GO" id="GO:0003677">
    <property type="term" value="F:DNA binding"/>
    <property type="evidence" value="ECO:0007669"/>
    <property type="project" value="UniProtKB-KW"/>
</dbReference>
<dbReference type="AlphaFoldDB" id="A0A3B0T6R3"/>
<accession>A0A3B0T6R3</accession>
<dbReference type="InterPro" id="IPR001387">
    <property type="entry name" value="Cro/C1-type_HTH"/>
</dbReference>
<dbReference type="CDD" id="cd00093">
    <property type="entry name" value="HTH_XRE"/>
    <property type="match status" value="1"/>
</dbReference>
<reference evidence="3" key="1">
    <citation type="submission" date="2018-06" db="EMBL/GenBank/DDBJ databases">
        <authorList>
            <person name="Zhirakovskaya E."/>
        </authorList>
    </citation>
    <scope>NUCLEOTIDE SEQUENCE</scope>
</reference>
<evidence type="ECO:0000313" key="3">
    <source>
        <dbReference type="EMBL" id="VAW13688.1"/>
    </source>
</evidence>
<name>A0A3B0T6R3_9ZZZZ</name>
<dbReference type="SUPFAM" id="SSF47413">
    <property type="entry name" value="lambda repressor-like DNA-binding domains"/>
    <property type="match status" value="1"/>
</dbReference>
<dbReference type="Pfam" id="PF01381">
    <property type="entry name" value="HTH_3"/>
    <property type="match status" value="1"/>
</dbReference>
<dbReference type="SMART" id="SM00530">
    <property type="entry name" value="HTH_XRE"/>
    <property type="match status" value="1"/>
</dbReference>
<dbReference type="Gene3D" id="1.10.260.40">
    <property type="entry name" value="lambda repressor-like DNA-binding domains"/>
    <property type="match status" value="1"/>
</dbReference>
<dbReference type="PANTHER" id="PTHR36924">
    <property type="entry name" value="ANTITOXIN HIGA-1"/>
    <property type="match status" value="1"/>
</dbReference>